<dbReference type="PANTHER" id="PTHR46458">
    <property type="entry name" value="BLR2807 PROTEIN"/>
    <property type="match status" value="1"/>
</dbReference>
<organism evidence="6 7">
    <name type="scientific">Apolygus lucorum</name>
    <name type="common">Small green plant bug</name>
    <name type="synonym">Lygocoris lucorum</name>
    <dbReference type="NCBI Taxonomy" id="248454"/>
    <lineage>
        <taxon>Eukaryota</taxon>
        <taxon>Metazoa</taxon>
        <taxon>Ecdysozoa</taxon>
        <taxon>Arthropoda</taxon>
        <taxon>Hexapoda</taxon>
        <taxon>Insecta</taxon>
        <taxon>Pterygota</taxon>
        <taxon>Neoptera</taxon>
        <taxon>Paraneoptera</taxon>
        <taxon>Hemiptera</taxon>
        <taxon>Heteroptera</taxon>
        <taxon>Panheteroptera</taxon>
        <taxon>Cimicomorpha</taxon>
        <taxon>Miridae</taxon>
        <taxon>Mirini</taxon>
        <taxon>Apolygus</taxon>
    </lineage>
</organism>
<proteinExistence type="inferred from homology"/>
<keyword evidence="7" id="KW-1185">Reference proteome</keyword>
<comment type="similarity">
    <text evidence="4">Belongs to the globin family.</text>
</comment>
<dbReference type="EMBL" id="WIXP02000009">
    <property type="protein sequence ID" value="KAF6205404.1"/>
    <property type="molecule type" value="Genomic_DNA"/>
</dbReference>
<dbReference type="AlphaFoldDB" id="A0A6A4JZX0"/>
<evidence type="ECO:0000313" key="7">
    <source>
        <dbReference type="Proteomes" id="UP000466442"/>
    </source>
</evidence>
<evidence type="ECO:0000256" key="1">
    <source>
        <dbReference type="ARBA" id="ARBA00022617"/>
    </source>
</evidence>
<dbReference type="InterPro" id="IPR000971">
    <property type="entry name" value="Globin"/>
</dbReference>
<dbReference type="OrthoDB" id="6344802at2759"/>
<gene>
    <name evidence="6" type="ORF">GE061_019576</name>
</gene>
<comment type="caution">
    <text evidence="6">The sequence shown here is derived from an EMBL/GenBank/DDBJ whole genome shotgun (WGS) entry which is preliminary data.</text>
</comment>
<evidence type="ECO:0000256" key="2">
    <source>
        <dbReference type="ARBA" id="ARBA00022723"/>
    </source>
</evidence>
<dbReference type="GO" id="GO:0020037">
    <property type="term" value="F:heme binding"/>
    <property type="evidence" value="ECO:0007669"/>
    <property type="project" value="InterPro"/>
</dbReference>
<keyword evidence="4" id="KW-0561">Oxygen transport</keyword>
<accession>A0A6A4JZX0</accession>
<keyword evidence="3" id="KW-0408">Iron</keyword>
<name>A0A6A4JZX0_APOLU</name>
<dbReference type="InterPro" id="IPR012292">
    <property type="entry name" value="Globin/Proto"/>
</dbReference>
<dbReference type="PROSITE" id="PS01033">
    <property type="entry name" value="GLOBIN"/>
    <property type="match status" value="1"/>
</dbReference>
<sequence length="144" mass="16902">MSPSPFILVSFCGEVHRERMDNHQLFEEHEELLGLFEKLKELRTKEEQANSLELAEHANKVMQTLDEGIKELDDLDTFFTYLTQIGQSHKKIPGFKPEYFWRIEKPFLDAVKTTLGDRYTENVETIYKITIKLMLETLVNGYNS</sequence>
<protein>
    <recommendedName>
        <fullName evidence="5">Globin domain-containing protein</fullName>
    </recommendedName>
</protein>
<keyword evidence="2" id="KW-0479">Metal-binding</keyword>
<dbReference type="InterPro" id="IPR050532">
    <property type="entry name" value="Globin-like_OT"/>
</dbReference>
<dbReference type="Pfam" id="PF00042">
    <property type="entry name" value="Globin"/>
    <property type="match status" value="1"/>
</dbReference>
<feature type="domain" description="Globin" evidence="5">
    <location>
        <begin position="1"/>
        <end position="143"/>
    </location>
</feature>
<reference evidence="6" key="1">
    <citation type="journal article" date="2021" name="Mol. Ecol. Resour.">
        <title>Apolygus lucorum genome provides insights into omnivorousness and mesophyll feeding.</title>
        <authorList>
            <person name="Liu Y."/>
            <person name="Liu H."/>
            <person name="Wang H."/>
            <person name="Huang T."/>
            <person name="Liu B."/>
            <person name="Yang B."/>
            <person name="Yin L."/>
            <person name="Li B."/>
            <person name="Zhang Y."/>
            <person name="Zhang S."/>
            <person name="Jiang F."/>
            <person name="Zhang X."/>
            <person name="Ren Y."/>
            <person name="Wang B."/>
            <person name="Wang S."/>
            <person name="Lu Y."/>
            <person name="Wu K."/>
            <person name="Fan W."/>
            <person name="Wang G."/>
        </authorList>
    </citation>
    <scope>NUCLEOTIDE SEQUENCE</scope>
    <source>
        <strain evidence="6">12Hb</strain>
    </source>
</reference>
<keyword evidence="1 4" id="KW-0349">Heme</keyword>
<dbReference type="GO" id="GO:0019825">
    <property type="term" value="F:oxygen binding"/>
    <property type="evidence" value="ECO:0007669"/>
    <property type="project" value="InterPro"/>
</dbReference>
<evidence type="ECO:0000256" key="4">
    <source>
        <dbReference type="RuleBase" id="RU000356"/>
    </source>
</evidence>
<dbReference type="Gene3D" id="1.10.490.10">
    <property type="entry name" value="Globins"/>
    <property type="match status" value="1"/>
</dbReference>
<dbReference type="PANTHER" id="PTHR46458:SF5">
    <property type="entry name" value="GLOBIN FAMILY PROFILE DOMAIN-CONTAINING PROTEIN"/>
    <property type="match status" value="1"/>
</dbReference>
<dbReference type="SUPFAM" id="SSF46458">
    <property type="entry name" value="Globin-like"/>
    <property type="match status" value="1"/>
</dbReference>
<keyword evidence="4" id="KW-0813">Transport</keyword>
<dbReference type="GO" id="GO:0005344">
    <property type="term" value="F:oxygen carrier activity"/>
    <property type="evidence" value="ECO:0007669"/>
    <property type="project" value="UniProtKB-KW"/>
</dbReference>
<evidence type="ECO:0000313" key="6">
    <source>
        <dbReference type="EMBL" id="KAF6205404.1"/>
    </source>
</evidence>
<dbReference type="InterPro" id="IPR009050">
    <property type="entry name" value="Globin-like_sf"/>
</dbReference>
<dbReference type="Proteomes" id="UP000466442">
    <property type="component" value="Linkage Group LG9"/>
</dbReference>
<evidence type="ECO:0000259" key="5">
    <source>
        <dbReference type="PROSITE" id="PS01033"/>
    </source>
</evidence>
<dbReference type="GO" id="GO:0046872">
    <property type="term" value="F:metal ion binding"/>
    <property type="evidence" value="ECO:0007669"/>
    <property type="project" value="UniProtKB-KW"/>
</dbReference>
<evidence type="ECO:0000256" key="3">
    <source>
        <dbReference type="ARBA" id="ARBA00023004"/>
    </source>
</evidence>